<dbReference type="STRING" id="1833852.B0537_14930"/>
<organism evidence="1 2">
    <name type="scientific">Desulforamulus ferrireducens</name>
    <dbReference type="NCBI Taxonomy" id="1833852"/>
    <lineage>
        <taxon>Bacteria</taxon>
        <taxon>Bacillati</taxon>
        <taxon>Bacillota</taxon>
        <taxon>Clostridia</taxon>
        <taxon>Eubacteriales</taxon>
        <taxon>Peptococcaceae</taxon>
        <taxon>Desulforamulus</taxon>
    </lineage>
</organism>
<reference evidence="1 2" key="1">
    <citation type="journal article" date="2016" name="Int. J. Syst. Evol. Microbiol.">
        <title>Desulfotomaculum ferrireducens sp. nov., a moderately thermophilic sulfate-reducing and dissimilatory Fe(III)-reducing bacterium isolated from compost.</title>
        <authorList>
            <person name="Yang G."/>
            <person name="Guo J."/>
            <person name="Zhuang L."/>
            <person name="Yuan Y."/>
            <person name="Zhou S."/>
        </authorList>
    </citation>
    <scope>NUCLEOTIDE SEQUENCE [LARGE SCALE GENOMIC DNA]</scope>
    <source>
        <strain evidence="1 2">GSS09</strain>
    </source>
</reference>
<dbReference type="Proteomes" id="UP000189464">
    <property type="component" value="Chromosome"/>
</dbReference>
<dbReference type="RefSeq" id="WP_077715285.1">
    <property type="nucleotide sequence ID" value="NZ_CP019698.1"/>
</dbReference>
<dbReference type="AlphaFoldDB" id="A0A1S6IZS2"/>
<gene>
    <name evidence="1" type="ORF">B0537_14930</name>
</gene>
<dbReference type="EMBL" id="CP019698">
    <property type="protein sequence ID" value="AQS60254.1"/>
    <property type="molecule type" value="Genomic_DNA"/>
</dbReference>
<evidence type="ECO:0000313" key="1">
    <source>
        <dbReference type="EMBL" id="AQS60254.1"/>
    </source>
</evidence>
<name>A0A1S6IZS2_9FIRM</name>
<dbReference type="Pfam" id="PF11148">
    <property type="entry name" value="DUF2922"/>
    <property type="match status" value="1"/>
</dbReference>
<evidence type="ECO:0000313" key="2">
    <source>
        <dbReference type="Proteomes" id="UP000189464"/>
    </source>
</evidence>
<accession>A0A1S6IZS2</accession>
<keyword evidence="2" id="KW-1185">Reference proteome</keyword>
<dbReference type="InterPro" id="IPR021321">
    <property type="entry name" value="DUF2922"/>
</dbReference>
<protein>
    <recommendedName>
        <fullName evidence="3">DUF2922 domain-containing protein</fullName>
    </recommendedName>
</protein>
<dbReference type="OrthoDB" id="9795264at2"/>
<proteinExistence type="predicted"/>
<dbReference type="KEGG" id="dfg:B0537_14930"/>
<evidence type="ECO:0008006" key="3">
    <source>
        <dbReference type="Google" id="ProtNLM"/>
    </source>
</evidence>
<sequence>MASYLEMLFRNQADQLVTISVIDPRPDITPGDVEAVMDTIIAQNIFTSPGGDLVAKVQARVIERTYTWYNMS</sequence>